<dbReference type="GO" id="GO:0006811">
    <property type="term" value="P:monoatomic ion transport"/>
    <property type="evidence" value="ECO:0007669"/>
    <property type="project" value="InterPro"/>
</dbReference>
<gene>
    <name evidence="2" type="ORF">PXEA_LOCUS17267</name>
</gene>
<dbReference type="SUPFAM" id="SSF90112">
    <property type="entry name" value="Neurotransmitter-gated ion-channel transmembrane pore"/>
    <property type="match status" value="1"/>
</dbReference>
<dbReference type="InterPro" id="IPR038050">
    <property type="entry name" value="Neuro_actylchol_rec"/>
</dbReference>
<name>A0A3S5CIC1_9PLAT</name>
<feature type="transmembrane region" description="Helical" evidence="1">
    <location>
        <begin position="78"/>
        <end position="98"/>
    </location>
</feature>
<protein>
    <recommendedName>
        <fullName evidence="4">Neurotransmitter-gated ion-channel transmembrane domain-containing protein</fullName>
    </recommendedName>
</protein>
<dbReference type="Gene3D" id="1.20.58.390">
    <property type="entry name" value="Neurotransmitter-gated ion-channel transmembrane domain"/>
    <property type="match status" value="1"/>
</dbReference>
<dbReference type="EMBL" id="CAAALY010064206">
    <property type="protein sequence ID" value="VEL23827.1"/>
    <property type="molecule type" value="Genomic_DNA"/>
</dbReference>
<dbReference type="InterPro" id="IPR036719">
    <property type="entry name" value="Neuro-gated_channel_TM_sf"/>
</dbReference>
<accession>A0A3S5CIC1</accession>
<sequence length="101" mass="10774">MTRTSNIVGLAGAVPIELTSGLEVTPGLGGLLSGVQGADSHGALVHRGSGIATPPITGEQAAKKKPAKISEIDAYSRFLFPACFLLFNCFYWLYYLILFKK</sequence>
<evidence type="ECO:0000313" key="2">
    <source>
        <dbReference type="EMBL" id="VEL23827.1"/>
    </source>
</evidence>
<reference evidence="2" key="1">
    <citation type="submission" date="2018-11" db="EMBL/GenBank/DDBJ databases">
        <authorList>
            <consortium name="Pathogen Informatics"/>
        </authorList>
    </citation>
    <scope>NUCLEOTIDE SEQUENCE</scope>
</reference>
<proteinExistence type="predicted"/>
<evidence type="ECO:0000313" key="3">
    <source>
        <dbReference type="Proteomes" id="UP000784294"/>
    </source>
</evidence>
<dbReference type="AlphaFoldDB" id="A0A3S5CIC1"/>
<dbReference type="OrthoDB" id="6285511at2759"/>
<dbReference type="GO" id="GO:0016020">
    <property type="term" value="C:membrane"/>
    <property type="evidence" value="ECO:0007669"/>
    <property type="project" value="InterPro"/>
</dbReference>
<evidence type="ECO:0000256" key="1">
    <source>
        <dbReference type="SAM" id="Phobius"/>
    </source>
</evidence>
<evidence type="ECO:0008006" key="4">
    <source>
        <dbReference type="Google" id="ProtNLM"/>
    </source>
</evidence>
<keyword evidence="1" id="KW-1133">Transmembrane helix</keyword>
<keyword evidence="1" id="KW-0812">Transmembrane</keyword>
<comment type="caution">
    <text evidence="2">The sequence shown here is derived from an EMBL/GenBank/DDBJ whole genome shotgun (WGS) entry which is preliminary data.</text>
</comment>
<dbReference type="Proteomes" id="UP000784294">
    <property type="component" value="Unassembled WGS sequence"/>
</dbReference>
<keyword evidence="1" id="KW-0472">Membrane</keyword>
<organism evidence="2 3">
    <name type="scientific">Protopolystoma xenopodis</name>
    <dbReference type="NCBI Taxonomy" id="117903"/>
    <lineage>
        <taxon>Eukaryota</taxon>
        <taxon>Metazoa</taxon>
        <taxon>Spiralia</taxon>
        <taxon>Lophotrochozoa</taxon>
        <taxon>Platyhelminthes</taxon>
        <taxon>Monogenea</taxon>
        <taxon>Polyopisthocotylea</taxon>
        <taxon>Polystomatidea</taxon>
        <taxon>Polystomatidae</taxon>
        <taxon>Protopolystoma</taxon>
    </lineage>
</organism>
<keyword evidence="3" id="KW-1185">Reference proteome</keyword>